<dbReference type="GO" id="GO:0005737">
    <property type="term" value="C:cytoplasm"/>
    <property type="evidence" value="ECO:0007669"/>
    <property type="project" value="TreeGrafter"/>
</dbReference>
<dbReference type="SUPFAM" id="SSF52047">
    <property type="entry name" value="RNI-like"/>
    <property type="match status" value="1"/>
</dbReference>
<dbReference type="InterPro" id="IPR036047">
    <property type="entry name" value="F-box-like_dom_sf"/>
</dbReference>
<feature type="compositionally biased region" description="Polar residues" evidence="2">
    <location>
        <begin position="760"/>
        <end position="774"/>
    </location>
</feature>
<dbReference type="InterPro" id="IPR050648">
    <property type="entry name" value="F-box_LRR-repeat"/>
</dbReference>
<accession>A0A9P0QUE0</accession>
<organism evidence="4 5">
    <name type="scientific">[Candida] railenensis</name>
    <dbReference type="NCBI Taxonomy" id="45579"/>
    <lineage>
        <taxon>Eukaryota</taxon>
        <taxon>Fungi</taxon>
        <taxon>Dikarya</taxon>
        <taxon>Ascomycota</taxon>
        <taxon>Saccharomycotina</taxon>
        <taxon>Pichiomycetes</taxon>
        <taxon>Debaryomycetaceae</taxon>
        <taxon>Kurtzmaniella</taxon>
    </lineage>
</organism>
<dbReference type="PROSITE" id="PS50181">
    <property type="entry name" value="FBOX"/>
    <property type="match status" value="1"/>
</dbReference>
<evidence type="ECO:0000313" key="5">
    <source>
        <dbReference type="Proteomes" id="UP000837801"/>
    </source>
</evidence>
<dbReference type="PANTHER" id="PTHR13382:SF69">
    <property type="entry name" value="FI18408P1"/>
    <property type="match status" value="1"/>
</dbReference>
<dbReference type="Gene3D" id="3.80.10.10">
    <property type="entry name" value="Ribonuclease Inhibitor"/>
    <property type="match status" value="2"/>
</dbReference>
<dbReference type="InterPro" id="IPR057207">
    <property type="entry name" value="FBXL15_LRR"/>
</dbReference>
<gene>
    <name evidence="4" type="ORF">CLIB1423_22S00760</name>
</gene>
<keyword evidence="5" id="KW-1185">Reference proteome</keyword>
<feature type="compositionally biased region" description="Low complexity" evidence="2">
    <location>
        <begin position="726"/>
        <end position="738"/>
    </location>
</feature>
<feature type="compositionally biased region" description="Acidic residues" evidence="2">
    <location>
        <begin position="791"/>
        <end position="800"/>
    </location>
</feature>
<name>A0A9P0QUE0_9ASCO</name>
<dbReference type="PANTHER" id="PTHR13382">
    <property type="entry name" value="MITOCHONDRIAL ATP SYNTHASE COUPLING FACTOR B"/>
    <property type="match status" value="1"/>
</dbReference>
<keyword evidence="1" id="KW-0833">Ubl conjugation pathway</keyword>
<dbReference type="InterPro" id="IPR001810">
    <property type="entry name" value="F-box_dom"/>
</dbReference>
<dbReference type="SUPFAM" id="SSF81383">
    <property type="entry name" value="F-box domain"/>
    <property type="match status" value="1"/>
</dbReference>
<dbReference type="InterPro" id="IPR032675">
    <property type="entry name" value="LRR_dom_sf"/>
</dbReference>
<dbReference type="OrthoDB" id="10257471at2759"/>
<feature type="compositionally biased region" description="Polar residues" evidence="2">
    <location>
        <begin position="1"/>
        <end position="10"/>
    </location>
</feature>
<dbReference type="Proteomes" id="UP000837801">
    <property type="component" value="Unassembled WGS sequence"/>
</dbReference>
<reference evidence="4" key="1">
    <citation type="submission" date="2022-03" db="EMBL/GenBank/DDBJ databases">
        <authorList>
            <person name="Legras J.-L."/>
            <person name="Devillers H."/>
            <person name="Grondin C."/>
        </authorList>
    </citation>
    <scope>NUCLEOTIDE SEQUENCE</scope>
    <source>
        <strain evidence="4">CLIB 1423</strain>
    </source>
</reference>
<protein>
    <submittedName>
        <fullName evidence="4">SCF E3 ubiquitin ligase complex F-box protein Grrap</fullName>
    </submittedName>
</protein>
<dbReference type="EMBL" id="CAKXYY010000022">
    <property type="protein sequence ID" value="CAH2355145.1"/>
    <property type="molecule type" value="Genomic_DNA"/>
</dbReference>
<sequence length="817" mass="92839">MSSPSSTNYSDEMVPTSQQQQQHPQQVQHHSRHPHASSYLNNITNDSNPQAHKSKTSTTANSIPFQMDNDSDDSDYKDLRNSLISKRRSSSNATINNSTHNQFRNEIQRLNYANSYLLKLPTEVLLQIFHHLERKDLYSLLTVCQEFADLIIEILWFRPNMQNDSSFKKIKSIMELSEAQTHWNYRSFIKRLNLSFMTKLVDDDLLSLFIGCPKLERLTLVNCTKLTHQPITSTLIKCERLQSIDLTGVTDIHDNIILALAENCTRLQGLYAPGCGKVSESAIIKLLKSCPMLKRVKFNNSENITDESILAMYENCKSLVEIDLHTCSNVTDKYLQLIFRYMTQLREFRISCAPKVTDDLFNLLPEDFYLEKLRIIDITNCNAITDKLVEKLVFHAPRIRNVVLSKCMQITDASLRALSQLGRSLHYIHLGHCLLITDFGVASLVRSCHRIQYIDLACCTQLTDWTLVELSNLPKLRRIGLVKCNLISDNGILEFVRRRGEQDCLERVHLSYCSNLTIGPIYLLLKNCPKLTHLSLTGIVAFLRNDITTFCREPPPDFTESQRNSFCVFSGHGVNQLRNFLTESMEENQAHILNHGDMHAIALERRRFLLNGGNIANNNNNNPNNNPDGANVNSDVNNSPNVTNMRADITNANNGQIGIGIGIEGDEMSPGNGGVDVTQWIGERFTLPQGLGGNLGTEDMRGHFQTMIRNHHQSRIRRQQIQQYQMQQLQSQQSQLQMADESQEGGIEPGPQNPEDLSEDSFTPQVQFGQNAPQLFQPAVFRDRFVYNGNGEEEDVDMEQNETQNVNLFPRPPPNGS</sequence>
<feature type="compositionally biased region" description="Low complexity" evidence="2">
    <location>
        <begin position="17"/>
        <end position="28"/>
    </location>
</feature>
<feature type="region of interest" description="Disordered" evidence="2">
    <location>
        <begin position="726"/>
        <end position="817"/>
    </location>
</feature>
<evidence type="ECO:0000259" key="3">
    <source>
        <dbReference type="PROSITE" id="PS50181"/>
    </source>
</evidence>
<feature type="domain" description="F-box" evidence="3">
    <location>
        <begin position="114"/>
        <end position="170"/>
    </location>
</feature>
<dbReference type="Pfam" id="PF25372">
    <property type="entry name" value="DUF7885"/>
    <property type="match status" value="1"/>
</dbReference>
<proteinExistence type="predicted"/>
<comment type="caution">
    <text evidence="4">The sequence shown here is derived from an EMBL/GenBank/DDBJ whole genome shotgun (WGS) entry which is preliminary data.</text>
</comment>
<dbReference type="InterPro" id="IPR006553">
    <property type="entry name" value="Leu-rich_rpt_Cys-con_subtyp"/>
</dbReference>
<dbReference type="CDD" id="cd09917">
    <property type="entry name" value="F-box_SF"/>
    <property type="match status" value="1"/>
</dbReference>
<feature type="region of interest" description="Disordered" evidence="2">
    <location>
        <begin position="1"/>
        <end position="77"/>
    </location>
</feature>
<evidence type="ECO:0000256" key="1">
    <source>
        <dbReference type="ARBA" id="ARBA00022786"/>
    </source>
</evidence>
<dbReference type="AlphaFoldDB" id="A0A9P0QUE0"/>
<dbReference type="SMART" id="SM00367">
    <property type="entry name" value="LRR_CC"/>
    <property type="match status" value="10"/>
</dbReference>
<evidence type="ECO:0000256" key="2">
    <source>
        <dbReference type="SAM" id="MobiDB-lite"/>
    </source>
</evidence>
<evidence type="ECO:0000313" key="4">
    <source>
        <dbReference type="EMBL" id="CAH2355145.1"/>
    </source>
</evidence>
<feature type="compositionally biased region" description="Polar residues" evidence="2">
    <location>
        <begin position="38"/>
        <end position="64"/>
    </location>
</feature>
<dbReference type="Pfam" id="PF12937">
    <property type="entry name" value="F-box-like"/>
    <property type="match status" value="1"/>
</dbReference>